<evidence type="ECO:0000313" key="3">
    <source>
        <dbReference type="EMBL" id="UOB19995.1"/>
    </source>
</evidence>
<dbReference type="PANTHER" id="PTHR33055:SF15">
    <property type="entry name" value="TRANSPOSASE-RELATED"/>
    <property type="match status" value="1"/>
</dbReference>
<sequence length="402" mass="47228">MITIEYFGIDVGKGKSFIAHYSNEHFVKEFELIHNEKGFNSLLSYINNYSGIYFLFEATSIYSKVLELFCKENHVPYYMINPLEAKFLTTTLRTWKTDKSDAHKLALLAKDLNKKPSRNFSENIYIKVRELTRWYEELNDQQSYLKNSIVQILDMTFPEIQNLFKSRYSKFALQIVKKFPHPSYVYHFDKISLIEIIGECTDKKISMNKKGKYADMLLNFARESYPALPEDSFYIDKLICIIDDLLSFMKRQEEIKEKLMKLSTELDEFRILVSIPGIGDLTAMLIIGELGDIKSFPSHKKLNAYIGIDIKRYQSGKTQYKDKINKRGNKRARALFYIVVMNIIRGKRHYSNHIVDYYYKLRKQPNGKGHKTAVIACVNKLLKTIQYLVVNNKEYNYLMSPH</sequence>
<evidence type="ECO:0000313" key="4">
    <source>
        <dbReference type="EMBL" id="UOB21093.1"/>
    </source>
</evidence>
<dbReference type="NCBIfam" id="NF033542">
    <property type="entry name" value="transpos_IS110"/>
    <property type="match status" value="1"/>
</dbReference>
<evidence type="ECO:0000259" key="1">
    <source>
        <dbReference type="Pfam" id="PF01548"/>
    </source>
</evidence>
<keyword evidence="6" id="KW-1185">Reference proteome</keyword>
<gene>
    <name evidence="4" type="ORF">MRZ06_03155</name>
    <name evidence="5" type="ORF">MRZ06_04450</name>
    <name evidence="3" type="ORF">MRZ06_08095</name>
</gene>
<reference evidence="3" key="1">
    <citation type="submission" date="2022-03" db="EMBL/GenBank/DDBJ databases">
        <authorList>
            <person name="Vrbovska V."/>
            <person name="Kovarovic V."/>
            <person name="Botka T."/>
            <person name="Pantucek R."/>
        </authorList>
    </citation>
    <scope>NUCLEOTIDE SEQUENCE</scope>
    <source>
        <strain evidence="3">CCM 2609</strain>
    </source>
</reference>
<dbReference type="InterPro" id="IPR003346">
    <property type="entry name" value="Transposase_20"/>
</dbReference>
<dbReference type="EMBL" id="CP094348">
    <property type="protein sequence ID" value="UOB19995.1"/>
    <property type="molecule type" value="Genomic_DNA"/>
</dbReference>
<dbReference type="RefSeq" id="WP_243365342.1">
    <property type="nucleotide sequence ID" value="NZ_CP094348.1"/>
</dbReference>
<evidence type="ECO:0000313" key="6">
    <source>
        <dbReference type="Proteomes" id="UP000830343"/>
    </source>
</evidence>
<dbReference type="PANTHER" id="PTHR33055">
    <property type="entry name" value="TRANSPOSASE FOR INSERTION SEQUENCE ELEMENT IS1111A"/>
    <property type="match status" value="1"/>
</dbReference>
<evidence type="ECO:0000313" key="5">
    <source>
        <dbReference type="EMBL" id="UOB21339.1"/>
    </source>
</evidence>
<dbReference type="Proteomes" id="UP000830343">
    <property type="component" value="Chromosome"/>
</dbReference>
<evidence type="ECO:0000259" key="2">
    <source>
        <dbReference type="Pfam" id="PF02371"/>
    </source>
</evidence>
<proteinExistence type="predicted"/>
<organism evidence="3 6">
    <name type="scientific">Macrococcus armenti</name>
    <dbReference type="NCBI Taxonomy" id="2875764"/>
    <lineage>
        <taxon>Bacteria</taxon>
        <taxon>Bacillati</taxon>
        <taxon>Bacillota</taxon>
        <taxon>Bacilli</taxon>
        <taxon>Bacillales</taxon>
        <taxon>Staphylococcaceae</taxon>
        <taxon>Macrococcus</taxon>
    </lineage>
</organism>
<dbReference type="EMBL" id="CP094348">
    <property type="protein sequence ID" value="UOB21339.1"/>
    <property type="molecule type" value="Genomic_DNA"/>
</dbReference>
<accession>A0ABY3ZUE8</accession>
<dbReference type="InterPro" id="IPR002525">
    <property type="entry name" value="Transp_IS110-like_N"/>
</dbReference>
<dbReference type="InterPro" id="IPR047650">
    <property type="entry name" value="Transpos_IS110"/>
</dbReference>
<protein>
    <submittedName>
        <fullName evidence="3">IS110 family transposase</fullName>
    </submittedName>
</protein>
<feature type="domain" description="Transposase IS116/IS110/IS902 C-terminal" evidence="2">
    <location>
        <begin position="270"/>
        <end position="347"/>
    </location>
</feature>
<dbReference type="Pfam" id="PF01548">
    <property type="entry name" value="DEDD_Tnp_IS110"/>
    <property type="match status" value="1"/>
</dbReference>
<name>A0ABY3ZUE8_9STAP</name>
<feature type="domain" description="Transposase IS110-like N-terminal" evidence="1">
    <location>
        <begin position="8"/>
        <end position="158"/>
    </location>
</feature>
<dbReference type="EMBL" id="CP094348">
    <property type="protein sequence ID" value="UOB21093.1"/>
    <property type="molecule type" value="Genomic_DNA"/>
</dbReference>
<dbReference type="Pfam" id="PF02371">
    <property type="entry name" value="Transposase_20"/>
    <property type="match status" value="1"/>
</dbReference>
<reference evidence="3" key="2">
    <citation type="submission" date="2022-04" db="EMBL/GenBank/DDBJ databases">
        <title>Antimicrobial genetic elements in methicillin-resistant Macrococcus armenti.</title>
        <authorList>
            <person name="Keller J.E."/>
            <person name="Schwendener S."/>
            <person name="Pantucek R."/>
            <person name="Perreten V."/>
        </authorList>
    </citation>
    <scope>NUCLEOTIDE SEQUENCE</scope>
    <source>
        <strain evidence="3">CCM 2609</strain>
    </source>
</reference>